<gene>
    <name evidence="1" type="ORF">RUN215_v1_430035</name>
</gene>
<dbReference type="AlphaFoldDB" id="A0A0S4WU84"/>
<proteinExistence type="predicted"/>
<dbReference type="EMBL" id="LN899820">
    <property type="protein sequence ID" value="CUV55119.1"/>
    <property type="molecule type" value="Genomic_DNA"/>
</dbReference>
<evidence type="ECO:0000313" key="1">
    <source>
        <dbReference type="EMBL" id="CUV55119.1"/>
    </source>
</evidence>
<accession>A0A0S4WU84</accession>
<sequence>MADYSKNLAERFSNRGPKVGYCAICRTYGPLTADHVPPKNCGNINDSIFTDVYGPSPERPRKPVMSQGGSHFRTICAYCNNTVLGTEYDPALRDVVHQIETYFKLASSSRLSLPRTRLFDYQPNRFLRAVAGHLLAANGVPDVVSNDRVAPLDAALREYVLDPARCLPDELCVYYWFYPHRRRVVMKHSAMGFFGGNGASIYGHVFKFFPFGFWFVWNEDGDRSRQFALRQMKESSTFVSAASRMALDLSPLQSLNFPEAPSNDGMWLVADQYVSQADDREKQGRVRTPESP</sequence>
<name>A0A0S4WU84_RALSL</name>
<reference evidence="1" key="1">
    <citation type="submission" date="2015-10" db="EMBL/GenBank/DDBJ databases">
        <authorList>
            <person name="Gilbert D.G."/>
        </authorList>
    </citation>
    <scope>NUCLEOTIDE SEQUENCE</scope>
    <source>
        <strain evidence="1">Phyl III-seqv23</strain>
    </source>
</reference>
<organism evidence="1">
    <name type="scientific">Ralstonia solanacearum</name>
    <name type="common">Pseudomonas solanacearum</name>
    <dbReference type="NCBI Taxonomy" id="305"/>
    <lineage>
        <taxon>Bacteria</taxon>
        <taxon>Pseudomonadati</taxon>
        <taxon>Pseudomonadota</taxon>
        <taxon>Betaproteobacteria</taxon>
        <taxon>Burkholderiales</taxon>
        <taxon>Burkholderiaceae</taxon>
        <taxon>Ralstonia</taxon>
        <taxon>Ralstonia solanacearum species complex</taxon>
    </lineage>
</organism>
<protein>
    <submittedName>
        <fullName evidence="1">Uncharacterized protein</fullName>
    </submittedName>
</protein>